<evidence type="ECO:0000313" key="2">
    <source>
        <dbReference type="EMBL" id="KAF4613590.1"/>
    </source>
</evidence>
<accession>A0A8H4VMJ7</accession>
<dbReference type="AlphaFoldDB" id="A0A8H4VMJ7"/>
<proteinExistence type="predicted"/>
<organism evidence="2 3">
    <name type="scientific">Agrocybe pediades</name>
    <dbReference type="NCBI Taxonomy" id="84607"/>
    <lineage>
        <taxon>Eukaryota</taxon>
        <taxon>Fungi</taxon>
        <taxon>Dikarya</taxon>
        <taxon>Basidiomycota</taxon>
        <taxon>Agaricomycotina</taxon>
        <taxon>Agaricomycetes</taxon>
        <taxon>Agaricomycetidae</taxon>
        <taxon>Agaricales</taxon>
        <taxon>Agaricineae</taxon>
        <taxon>Strophariaceae</taxon>
        <taxon>Agrocybe</taxon>
    </lineage>
</organism>
<comment type="caution">
    <text evidence="2">The sequence shown here is derived from an EMBL/GenBank/DDBJ whole genome shotgun (WGS) entry which is preliminary data.</text>
</comment>
<gene>
    <name evidence="2" type="ORF">D9613_007896</name>
</gene>
<sequence length="341" mass="38784">MSSTVQPPVNAGGPQVPPPVDPNQPGQPARVYGRTHRDEDTANFLAAQDLRIKLDLNKEIELANHARTMQTIRHRTDPAQYPAPGSPAASFISIPDDDLNDLRIPAVYQAHLDVMPTYIKDRLARDRAAEAARQAAAAKRPVDDNEDDTSSFKRRRARGSDFFVHDPLNRDQIVFPSQLLFTDSVSTLPLPFFEDSVLRKIISKASSIPSKKHTALNGKTVHIWDLKWMKTEFKIKEELELTHSEFCQASDNYYRFQATKAEDPLYTERYRVHFTFYRNLVDSAATYDGWKSAELETRSNAAELNHAYSETQYTNATNKARESPFRKIRTRDSSRKSFPDG</sequence>
<feature type="compositionally biased region" description="Basic and acidic residues" evidence="1">
    <location>
        <begin position="319"/>
        <end position="341"/>
    </location>
</feature>
<dbReference type="EMBL" id="JAACJL010000045">
    <property type="protein sequence ID" value="KAF4613590.1"/>
    <property type="molecule type" value="Genomic_DNA"/>
</dbReference>
<keyword evidence="3" id="KW-1185">Reference proteome</keyword>
<dbReference type="Proteomes" id="UP000521872">
    <property type="component" value="Unassembled WGS sequence"/>
</dbReference>
<evidence type="ECO:0000256" key="1">
    <source>
        <dbReference type="SAM" id="MobiDB-lite"/>
    </source>
</evidence>
<evidence type="ECO:0000313" key="3">
    <source>
        <dbReference type="Proteomes" id="UP000521872"/>
    </source>
</evidence>
<feature type="region of interest" description="Disordered" evidence="1">
    <location>
        <begin position="1"/>
        <end position="35"/>
    </location>
</feature>
<protein>
    <submittedName>
        <fullName evidence="2">Uncharacterized protein</fullName>
    </submittedName>
</protein>
<feature type="region of interest" description="Disordered" evidence="1">
    <location>
        <begin position="312"/>
        <end position="341"/>
    </location>
</feature>
<reference evidence="2 3" key="1">
    <citation type="submission" date="2019-12" db="EMBL/GenBank/DDBJ databases">
        <authorList>
            <person name="Floudas D."/>
            <person name="Bentzer J."/>
            <person name="Ahren D."/>
            <person name="Johansson T."/>
            <person name="Persson P."/>
            <person name="Tunlid A."/>
        </authorList>
    </citation>
    <scope>NUCLEOTIDE SEQUENCE [LARGE SCALE GENOMIC DNA]</scope>
    <source>
        <strain evidence="2 3">CBS 102.39</strain>
    </source>
</reference>
<feature type="region of interest" description="Disordered" evidence="1">
    <location>
        <begin position="132"/>
        <end position="152"/>
    </location>
</feature>
<name>A0A8H4VMJ7_9AGAR</name>